<dbReference type="Proteomes" id="UP001153321">
    <property type="component" value="Chromosome 28"/>
</dbReference>
<feature type="compositionally biased region" description="Basic and acidic residues" evidence="1">
    <location>
        <begin position="33"/>
        <end position="51"/>
    </location>
</feature>
<feature type="region of interest" description="Disordered" evidence="1">
    <location>
        <begin position="14"/>
        <end position="57"/>
    </location>
</feature>
<feature type="compositionally biased region" description="Low complexity" evidence="1">
    <location>
        <begin position="373"/>
        <end position="386"/>
    </location>
</feature>
<evidence type="ECO:0000313" key="3">
    <source>
        <dbReference type="Proteomes" id="UP001153321"/>
    </source>
</evidence>
<feature type="region of interest" description="Disordered" evidence="1">
    <location>
        <begin position="244"/>
        <end position="299"/>
    </location>
</feature>
<accession>A0A9P0IAW3</accession>
<gene>
    <name evidence="2" type="ORF">SPLIT_LOCUS8210</name>
</gene>
<organism evidence="2 3">
    <name type="scientific">Spodoptera littoralis</name>
    <name type="common">Egyptian cotton leafworm</name>
    <dbReference type="NCBI Taxonomy" id="7109"/>
    <lineage>
        <taxon>Eukaryota</taxon>
        <taxon>Metazoa</taxon>
        <taxon>Ecdysozoa</taxon>
        <taxon>Arthropoda</taxon>
        <taxon>Hexapoda</taxon>
        <taxon>Insecta</taxon>
        <taxon>Pterygota</taxon>
        <taxon>Neoptera</taxon>
        <taxon>Endopterygota</taxon>
        <taxon>Lepidoptera</taxon>
        <taxon>Glossata</taxon>
        <taxon>Ditrysia</taxon>
        <taxon>Noctuoidea</taxon>
        <taxon>Noctuidae</taxon>
        <taxon>Amphipyrinae</taxon>
        <taxon>Spodoptera</taxon>
    </lineage>
</organism>
<feature type="region of interest" description="Disordered" evidence="1">
    <location>
        <begin position="314"/>
        <end position="386"/>
    </location>
</feature>
<feature type="compositionally biased region" description="Gly residues" evidence="1">
    <location>
        <begin position="122"/>
        <end position="133"/>
    </location>
</feature>
<evidence type="ECO:0000313" key="2">
    <source>
        <dbReference type="EMBL" id="CAH1642854.1"/>
    </source>
</evidence>
<feature type="compositionally biased region" description="Pro residues" evidence="1">
    <location>
        <begin position="267"/>
        <end position="276"/>
    </location>
</feature>
<dbReference type="AlphaFoldDB" id="A0A9P0IAW3"/>
<reference evidence="2" key="1">
    <citation type="submission" date="2022-02" db="EMBL/GenBank/DDBJ databases">
        <authorList>
            <person name="King R."/>
        </authorList>
    </citation>
    <scope>NUCLEOTIDE SEQUENCE</scope>
</reference>
<feature type="compositionally biased region" description="Low complexity" evidence="1">
    <location>
        <begin position="244"/>
        <end position="266"/>
    </location>
</feature>
<feature type="region of interest" description="Disordered" evidence="1">
    <location>
        <begin position="80"/>
        <end position="133"/>
    </location>
</feature>
<feature type="compositionally biased region" description="Gly residues" evidence="1">
    <location>
        <begin position="328"/>
        <end position="349"/>
    </location>
</feature>
<proteinExistence type="predicted"/>
<protein>
    <submittedName>
        <fullName evidence="2">Uncharacterized protein</fullName>
    </submittedName>
</protein>
<feature type="compositionally biased region" description="Low complexity" evidence="1">
    <location>
        <begin position="315"/>
        <end position="325"/>
    </location>
</feature>
<evidence type="ECO:0000256" key="1">
    <source>
        <dbReference type="SAM" id="MobiDB-lite"/>
    </source>
</evidence>
<sequence>MSLPDACADLLLAEMDNDRHRETEDWESANEGGSERGRQRDVEPDTERWPDDQPNLDCCRPLGASGARCASAGSLRAQPALHLPLDNSRPGTCRREGASRSADTAQHRQSLSSCSSRTSGCASGGAGGAGAGAAGARLSAMVPDVAMAPNANTHLLTARDYFRHAPPWEYSGGGVLQLDLGDGATHTPRPGSRAARAGAAHARHSREHAPGMSCLRSRADEDELRAAIELSVIRAYSSSRAPAGAAPLLLGGSHSQQHPQQQQQHPQHPPQHPSLMPPTHRQRSPATLPHTRGERGGRAQLAPTHHNLSRLGSVAADAPGSRSPSPGGPAGGGPAGGGPLGGAAHGAAGGPASPRPHDVYRHATHTHYRLEPSYSGSSSGSRHTYA</sequence>
<feature type="compositionally biased region" description="Low complexity" evidence="1">
    <location>
        <begin position="181"/>
        <end position="200"/>
    </location>
</feature>
<dbReference type="EMBL" id="LR824559">
    <property type="protein sequence ID" value="CAH1642854.1"/>
    <property type="molecule type" value="Genomic_DNA"/>
</dbReference>
<keyword evidence="3" id="KW-1185">Reference proteome</keyword>
<feature type="compositionally biased region" description="Low complexity" evidence="1">
    <location>
        <begin position="110"/>
        <end position="121"/>
    </location>
</feature>
<name>A0A9P0IAW3_SPOLI</name>
<feature type="region of interest" description="Disordered" evidence="1">
    <location>
        <begin position="181"/>
        <end position="214"/>
    </location>
</feature>